<dbReference type="OrthoDB" id="4062651at2759"/>
<feature type="domain" description="Protein kinase" evidence="2">
    <location>
        <begin position="120"/>
        <end position="397"/>
    </location>
</feature>
<feature type="compositionally biased region" description="Low complexity" evidence="1">
    <location>
        <begin position="80"/>
        <end position="96"/>
    </location>
</feature>
<feature type="compositionally biased region" description="Polar residues" evidence="1">
    <location>
        <begin position="39"/>
        <end position="50"/>
    </location>
</feature>
<dbReference type="PANTHER" id="PTHR47975">
    <property type="entry name" value="S-LOCUS LECTIN KINASE FAMILY PROTEIN"/>
    <property type="match status" value="1"/>
</dbReference>
<sequence length="426" mass="48576">MDDSDQVQEQGSVFCCCFTLSNKNPEQIGERTRLLTAQPVPSNLLGQNENNQEKNDPATLENTSPENPSLSTHHSRTSDESVTTASSRSSSLSQISDRLDGQIETREEINNVSLFKLILDALKLPQNEGYFGKTCTGIEHRNRRYVFKQWNYQIVLKAKQPLEEGARILAGLKHRNVIKVLGFYKELNGVLEEWGVESLSDRMMETDNSRVLECFQRHKILCDVVEGLYYLHSKSVVHNNLTGNNIIITKDGTAKVAHGGYYTVFPKAKSSINLDSFKNFRHKLGYYSSRALGGIPEIPNDIFSLGAVILLLVTGKEPYGENDEYVFAKFLLEDTSKWHKLKDERIVWVKRRSQFSSKTFRKALLKIAKDCMKEKTNDRPTLNKIKGKLERYKTAYFTFDYNIPNEHIESGEDNKDEESDTSSCTF</sequence>
<dbReference type="GeneID" id="6754253"/>
<evidence type="ECO:0000313" key="4">
    <source>
        <dbReference type="Proteomes" id="UP000009022"/>
    </source>
</evidence>
<gene>
    <name evidence="3" type="ORF">TRIADDRAFT_56778</name>
</gene>
<proteinExistence type="predicted"/>
<feature type="region of interest" description="Disordered" evidence="1">
    <location>
        <begin position="39"/>
        <end position="97"/>
    </location>
</feature>
<keyword evidence="4" id="KW-1185">Reference proteome</keyword>
<accession>B3RWK1</accession>
<dbReference type="AlphaFoldDB" id="B3RWK1"/>
<reference evidence="3 4" key="1">
    <citation type="journal article" date="2008" name="Nature">
        <title>The Trichoplax genome and the nature of placozoans.</title>
        <authorList>
            <person name="Srivastava M."/>
            <person name="Begovic E."/>
            <person name="Chapman J."/>
            <person name="Putnam N.H."/>
            <person name="Hellsten U."/>
            <person name="Kawashima T."/>
            <person name="Kuo A."/>
            <person name="Mitros T."/>
            <person name="Salamov A."/>
            <person name="Carpenter M.L."/>
            <person name="Signorovitch A.Y."/>
            <person name="Moreno M.A."/>
            <person name="Kamm K."/>
            <person name="Grimwood J."/>
            <person name="Schmutz J."/>
            <person name="Shapiro H."/>
            <person name="Grigoriev I.V."/>
            <person name="Buss L.W."/>
            <person name="Schierwater B."/>
            <person name="Dellaporta S.L."/>
            <person name="Rokhsar D.S."/>
        </authorList>
    </citation>
    <scope>NUCLEOTIDE SEQUENCE [LARGE SCALE GENOMIC DNA]</scope>
    <source>
        <strain evidence="3 4">Grell-BS-1999</strain>
    </source>
</reference>
<dbReference type="SUPFAM" id="SSF56112">
    <property type="entry name" value="Protein kinase-like (PK-like)"/>
    <property type="match status" value="1"/>
</dbReference>
<dbReference type="KEGG" id="tad:TRIADDRAFT_56778"/>
<dbReference type="EMBL" id="DS985245">
    <property type="protein sequence ID" value="EDV25150.1"/>
    <property type="molecule type" value="Genomic_DNA"/>
</dbReference>
<feature type="compositionally biased region" description="Polar residues" evidence="1">
    <location>
        <begin position="60"/>
        <end position="72"/>
    </location>
</feature>
<dbReference type="PANTHER" id="PTHR47975:SF70">
    <property type="entry name" value="PROTEIN KINASE DOMAIN-CONTAINING PROTEIN"/>
    <property type="match status" value="1"/>
</dbReference>
<dbReference type="GO" id="GO:0005524">
    <property type="term" value="F:ATP binding"/>
    <property type="evidence" value="ECO:0007669"/>
    <property type="project" value="InterPro"/>
</dbReference>
<dbReference type="CTD" id="6754253"/>
<evidence type="ECO:0000259" key="2">
    <source>
        <dbReference type="PROSITE" id="PS50011"/>
    </source>
</evidence>
<dbReference type="PROSITE" id="PS50011">
    <property type="entry name" value="PROTEIN_KINASE_DOM"/>
    <property type="match status" value="1"/>
</dbReference>
<dbReference type="InParanoid" id="B3RWK1"/>
<protein>
    <recommendedName>
        <fullName evidence="2">Protein kinase domain-containing protein</fullName>
    </recommendedName>
</protein>
<dbReference type="GO" id="GO:0004672">
    <property type="term" value="F:protein kinase activity"/>
    <property type="evidence" value="ECO:0007669"/>
    <property type="project" value="InterPro"/>
</dbReference>
<dbReference type="InterPro" id="IPR000719">
    <property type="entry name" value="Prot_kinase_dom"/>
</dbReference>
<dbReference type="HOGENOM" id="CLU_644559_0_0_1"/>
<dbReference type="Proteomes" id="UP000009022">
    <property type="component" value="Unassembled WGS sequence"/>
</dbReference>
<dbReference type="Pfam" id="PF00069">
    <property type="entry name" value="Pkinase"/>
    <property type="match status" value="1"/>
</dbReference>
<dbReference type="GO" id="GO:0035556">
    <property type="term" value="P:intracellular signal transduction"/>
    <property type="evidence" value="ECO:0000318"/>
    <property type="project" value="GO_Central"/>
</dbReference>
<name>B3RWK1_TRIAD</name>
<dbReference type="Gene3D" id="1.10.510.10">
    <property type="entry name" value="Transferase(Phosphotransferase) domain 1"/>
    <property type="match status" value="1"/>
</dbReference>
<evidence type="ECO:0000313" key="3">
    <source>
        <dbReference type="EMBL" id="EDV25150.1"/>
    </source>
</evidence>
<evidence type="ECO:0000256" key="1">
    <source>
        <dbReference type="SAM" id="MobiDB-lite"/>
    </source>
</evidence>
<dbReference type="PhylomeDB" id="B3RWK1"/>
<dbReference type="InterPro" id="IPR011009">
    <property type="entry name" value="Kinase-like_dom_sf"/>
</dbReference>
<dbReference type="GO" id="GO:0005634">
    <property type="term" value="C:nucleus"/>
    <property type="evidence" value="ECO:0000318"/>
    <property type="project" value="GO_Central"/>
</dbReference>
<dbReference type="GO" id="GO:0005737">
    <property type="term" value="C:cytoplasm"/>
    <property type="evidence" value="ECO:0000318"/>
    <property type="project" value="GO_Central"/>
</dbReference>
<organism evidence="3 4">
    <name type="scientific">Trichoplax adhaerens</name>
    <name type="common">Trichoplax reptans</name>
    <dbReference type="NCBI Taxonomy" id="10228"/>
    <lineage>
        <taxon>Eukaryota</taxon>
        <taxon>Metazoa</taxon>
        <taxon>Placozoa</taxon>
        <taxon>Uniplacotomia</taxon>
        <taxon>Trichoplacea</taxon>
        <taxon>Trichoplacidae</taxon>
        <taxon>Trichoplax</taxon>
    </lineage>
</organism>
<dbReference type="RefSeq" id="XP_002113040.1">
    <property type="nucleotide sequence ID" value="XM_002113004.1"/>
</dbReference>